<dbReference type="PANTHER" id="PTHR30189:SF1">
    <property type="entry name" value="LPS-ASSEMBLY PROTEIN LPTD"/>
    <property type="match status" value="1"/>
</dbReference>
<name>A0ABV2LUZ6_9FLAO</name>
<dbReference type="InterPro" id="IPR050218">
    <property type="entry name" value="LptD"/>
</dbReference>
<dbReference type="Proteomes" id="UP001549146">
    <property type="component" value="Unassembled WGS sequence"/>
</dbReference>
<protein>
    <recommendedName>
        <fullName evidence="2">LPS-assembly protein LptD central domain-containing protein</fullName>
    </recommendedName>
</protein>
<comment type="caution">
    <text evidence="3">The sequence shown here is derived from an EMBL/GenBank/DDBJ whole genome shotgun (WGS) entry which is preliminary data.</text>
</comment>
<feature type="chain" id="PRO_5046161023" description="LPS-assembly protein LptD central domain-containing protein" evidence="1">
    <location>
        <begin position="25"/>
        <end position="865"/>
    </location>
</feature>
<keyword evidence="4" id="KW-1185">Reference proteome</keyword>
<evidence type="ECO:0000256" key="1">
    <source>
        <dbReference type="SAM" id="SignalP"/>
    </source>
</evidence>
<reference evidence="3 4" key="1">
    <citation type="submission" date="2024-06" db="EMBL/GenBank/DDBJ databases">
        <title>Genomic Encyclopedia of Type Strains, Phase IV (KMG-IV): sequencing the most valuable type-strain genomes for metagenomic binning, comparative biology and taxonomic classification.</title>
        <authorList>
            <person name="Goeker M."/>
        </authorList>
    </citation>
    <scope>NUCLEOTIDE SEQUENCE [LARGE SCALE GENOMIC DNA]</scope>
    <source>
        <strain evidence="3 4">DSM 29388</strain>
    </source>
</reference>
<keyword evidence="1" id="KW-0732">Signal</keyword>
<organism evidence="3 4">
    <name type="scientific">Moheibacter stercoris</name>
    <dbReference type="NCBI Taxonomy" id="1628251"/>
    <lineage>
        <taxon>Bacteria</taxon>
        <taxon>Pseudomonadati</taxon>
        <taxon>Bacteroidota</taxon>
        <taxon>Flavobacteriia</taxon>
        <taxon>Flavobacteriales</taxon>
        <taxon>Weeksellaceae</taxon>
        <taxon>Moheibacter</taxon>
    </lineage>
</organism>
<proteinExistence type="predicted"/>
<gene>
    <name evidence="3" type="ORF">ABID46_001516</name>
</gene>
<sequence>MHNRFFKYLFALFFLLLFNSKGFSQVDPDQNNVKTPTVVVEDSIKIDTVQKPERLEDILVYNSDDQIHEWRKKMSYLLRKAVVQYTDMEIRADYIEINWDTGDVYADGKRDSLGMIVEPTIFKQGGKEYEQHSFKINFKTKVGVAYNVRIVEGEGVLVGDRVKRANDSIMYVRGADYTTDTYFIERKTDEPDYVLRTQTAKFIDGDNKVMITGPINMRIYDVPTPLTLPFAYLPMGDTRSAGIIIPSFGERTDVGFFLEGGGFYLPIGEHLDLALTGEVYTKGSWGIHGKSAYRKRYRYSGNFGLDYQNRVTGIKGLSNYNKSTSFAVNWTHAQDTKANPNLTFNASINYRSSTYYREGINNQNVINGNVYDNNSNSSIAINKIFPNTPFTMSLTASNNSNFNTGDMQFTLPQLTVNMSRIYPFAPKVGSKKGLLKNLAVGYNMNLVNMIDTNEDDLFTQRMWDNAKNGMRQKIDFNTGVTLANYFPVTLSANYDEVWYLKTFEKWYDPEQDKVVDLEKKGFDSYRTFGVSGSVSTNLYATYQNKNTEATIQGIRHVLSPTIGASFRPDFASEEWGYYDYYRTANGIKELYSRFSNGVYGAPSQGQSASVNFGLRNNLEMKVRSKKDSTGNQKVKIFEYLDITSSYNFAADEFKLSPIRINGMTRLFNQQLNVQFSANFDPYKIVFEDGVERGTRINELGAFRLTNYNINFGYNFDNKTFGGGQMDPKKYSKRGDVRNENFYFDEEDYAHFTIPWRLGLNFNHSYFRNDTREGTNTTVLALNASISPSPFWSLSTSTSYDFRAKEFSQARISLNRDLRSFNLSFSWVPFGQYKTWDFFIGIKASILSDAVKYDERSSNILNQANF</sequence>
<feature type="domain" description="LPS-assembly protein LptD central" evidence="2">
    <location>
        <begin position="211"/>
        <end position="682"/>
    </location>
</feature>
<accession>A0ABV2LUZ6</accession>
<feature type="signal peptide" evidence="1">
    <location>
        <begin position="1"/>
        <end position="24"/>
    </location>
</feature>
<evidence type="ECO:0000313" key="4">
    <source>
        <dbReference type="Proteomes" id="UP001549146"/>
    </source>
</evidence>
<evidence type="ECO:0000313" key="3">
    <source>
        <dbReference type="EMBL" id="MET3731934.1"/>
    </source>
</evidence>
<dbReference type="RefSeq" id="WP_354508665.1">
    <property type="nucleotide sequence ID" value="NZ_JBEPMO010000007.1"/>
</dbReference>
<evidence type="ECO:0000259" key="2">
    <source>
        <dbReference type="Pfam" id="PF19838"/>
    </source>
</evidence>
<dbReference type="Pfam" id="PF19838">
    <property type="entry name" value="LptD_2"/>
    <property type="match status" value="1"/>
</dbReference>
<dbReference type="InterPro" id="IPR045659">
    <property type="entry name" value="LptD_2"/>
</dbReference>
<dbReference type="PANTHER" id="PTHR30189">
    <property type="entry name" value="LPS-ASSEMBLY PROTEIN"/>
    <property type="match status" value="1"/>
</dbReference>
<dbReference type="EMBL" id="JBEPMO010000007">
    <property type="protein sequence ID" value="MET3731934.1"/>
    <property type="molecule type" value="Genomic_DNA"/>
</dbReference>